<dbReference type="Proteomes" id="UP001444661">
    <property type="component" value="Unassembled WGS sequence"/>
</dbReference>
<evidence type="ECO:0000313" key="2">
    <source>
        <dbReference type="EMBL" id="KAK8039671.1"/>
    </source>
</evidence>
<reference evidence="2 3" key="1">
    <citation type="submission" date="2023-01" db="EMBL/GenBank/DDBJ databases">
        <title>Analysis of 21 Apiospora genomes using comparative genomics revels a genus with tremendous synthesis potential of carbohydrate active enzymes and secondary metabolites.</title>
        <authorList>
            <person name="Sorensen T."/>
        </authorList>
    </citation>
    <scope>NUCLEOTIDE SEQUENCE [LARGE SCALE GENOMIC DNA]</scope>
    <source>
        <strain evidence="2 3">CBS 33761</strain>
    </source>
</reference>
<evidence type="ECO:0000256" key="1">
    <source>
        <dbReference type="SAM" id="MobiDB-lite"/>
    </source>
</evidence>
<gene>
    <name evidence="2" type="ORF">PG993_008082</name>
</gene>
<feature type="compositionally biased region" description="Acidic residues" evidence="1">
    <location>
        <begin position="167"/>
        <end position="180"/>
    </location>
</feature>
<sequence>MESRIRTDQRSQATRLSLEQELVAMKASLIRFIELLAAATPTQQEIAMLQSLQMMMDVQHCLLSHTQTGNNNIEPIGNLFSTVITQLQGQQFAESSEDEEMEDDSPPDSPESSTGGWMPKATLRPAGLTRADEGNVEVDSEGETGNESDGHSEPDAGYDPGEHSEPDADGEPDESNEPDAGEMNTENFNAENDNLFVSGDSEPDHGPGLGSLSLQLDTNGSANSDLNETMRQLADSLQRERLDDLARALQSAQHTGAASEPALQPAFRPQSIPELLLAIKSLEVESLKQGVLRRYFLKQLVSLRNNIKTQILHEHPGREIKSNVLSSLSLKRMMALAYPDIHGEETVSKSTKEYQSKYATFKQQLVAGRVWCKLDSVFGNWTFALIPTRCQSKIERLKGEKFVAFLELLYQRFGEIQELSLEAARLLEGNLVAG</sequence>
<dbReference type="EMBL" id="JAQQWK010000006">
    <property type="protein sequence ID" value="KAK8039671.1"/>
    <property type="molecule type" value="Genomic_DNA"/>
</dbReference>
<keyword evidence="3" id="KW-1185">Reference proteome</keyword>
<feature type="compositionally biased region" description="Acidic residues" evidence="1">
    <location>
        <begin position="134"/>
        <end position="146"/>
    </location>
</feature>
<feature type="compositionally biased region" description="Acidic residues" evidence="1">
    <location>
        <begin position="95"/>
        <end position="106"/>
    </location>
</feature>
<evidence type="ECO:0000313" key="3">
    <source>
        <dbReference type="Proteomes" id="UP001444661"/>
    </source>
</evidence>
<feature type="region of interest" description="Disordered" evidence="1">
    <location>
        <begin position="88"/>
        <end position="222"/>
    </location>
</feature>
<organism evidence="2 3">
    <name type="scientific">Apiospora rasikravindrae</name>
    <dbReference type="NCBI Taxonomy" id="990691"/>
    <lineage>
        <taxon>Eukaryota</taxon>
        <taxon>Fungi</taxon>
        <taxon>Dikarya</taxon>
        <taxon>Ascomycota</taxon>
        <taxon>Pezizomycotina</taxon>
        <taxon>Sordariomycetes</taxon>
        <taxon>Xylariomycetidae</taxon>
        <taxon>Amphisphaeriales</taxon>
        <taxon>Apiosporaceae</taxon>
        <taxon>Apiospora</taxon>
    </lineage>
</organism>
<feature type="compositionally biased region" description="Basic and acidic residues" evidence="1">
    <location>
        <begin position="148"/>
        <end position="166"/>
    </location>
</feature>
<comment type="caution">
    <text evidence="2">The sequence shown here is derived from an EMBL/GenBank/DDBJ whole genome shotgun (WGS) entry which is preliminary data.</text>
</comment>
<proteinExistence type="predicted"/>
<protein>
    <submittedName>
        <fullName evidence="2">Uncharacterized protein</fullName>
    </submittedName>
</protein>
<accession>A0ABR1SZC0</accession>
<name>A0ABR1SZC0_9PEZI</name>
<feature type="compositionally biased region" description="Polar residues" evidence="1">
    <location>
        <begin position="212"/>
        <end position="222"/>
    </location>
</feature>